<feature type="domain" description="Protein kinase" evidence="8">
    <location>
        <begin position="114"/>
        <end position="199"/>
    </location>
</feature>
<feature type="chain" id="PRO_5041422375" description="Protein kinase domain-containing protein" evidence="7">
    <location>
        <begin position="23"/>
        <end position="199"/>
    </location>
</feature>
<keyword evidence="10" id="KW-1185">Reference proteome</keyword>
<dbReference type="GO" id="GO:0005524">
    <property type="term" value="F:ATP binding"/>
    <property type="evidence" value="ECO:0007669"/>
    <property type="project" value="UniProtKB-UniRule"/>
</dbReference>
<dbReference type="FunFam" id="3.30.200.20:FF:000178">
    <property type="entry name" value="serine/threonine-protein kinase PBS1-like"/>
    <property type="match status" value="1"/>
</dbReference>
<dbReference type="PANTHER" id="PTHR47976">
    <property type="entry name" value="G-TYPE LECTIN S-RECEPTOR-LIKE SERINE/THREONINE-PROTEIN KINASE SD2-5"/>
    <property type="match status" value="1"/>
</dbReference>
<evidence type="ECO:0000256" key="3">
    <source>
        <dbReference type="ARBA" id="ARBA00022741"/>
    </source>
</evidence>
<dbReference type="InterPro" id="IPR011009">
    <property type="entry name" value="Kinase-like_dom_sf"/>
</dbReference>
<evidence type="ECO:0000256" key="4">
    <source>
        <dbReference type="ARBA" id="ARBA00022840"/>
    </source>
</evidence>
<dbReference type="GO" id="GO:0004672">
    <property type="term" value="F:protein kinase activity"/>
    <property type="evidence" value="ECO:0007669"/>
    <property type="project" value="InterPro"/>
</dbReference>
<dbReference type="EMBL" id="OX465084">
    <property type="protein sequence ID" value="CAI9296334.1"/>
    <property type="molecule type" value="Genomic_DNA"/>
</dbReference>
<evidence type="ECO:0000256" key="2">
    <source>
        <dbReference type="ARBA" id="ARBA00022729"/>
    </source>
</evidence>
<keyword evidence="4 5" id="KW-0067">ATP-binding</keyword>
<organism evidence="9 10">
    <name type="scientific">Lactuca saligna</name>
    <name type="common">Willowleaf lettuce</name>
    <dbReference type="NCBI Taxonomy" id="75948"/>
    <lineage>
        <taxon>Eukaryota</taxon>
        <taxon>Viridiplantae</taxon>
        <taxon>Streptophyta</taxon>
        <taxon>Embryophyta</taxon>
        <taxon>Tracheophyta</taxon>
        <taxon>Spermatophyta</taxon>
        <taxon>Magnoliopsida</taxon>
        <taxon>eudicotyledons</taxon>
        <taxon>Gunneridae</taxon>
        <taxon>Pentapetalae</taxon>
        <taxon>asterids</taxon>
        <taxon>campanulids</taxon>
        <taxon>Asterales</taxon>
        <taxon>Asteraceae</taxon>
        <taxon>Cichorioideae</taxon>
        <taxon>Cichorieae</taxon>
        <taxon>Lactucinae</taxon>
        <taxon>Lactuca</taxon>
    </lineage>
</organism>
<feature type="signal peptide" evidence="7">
    <location>
        <begin position="1"/>
        <end position="22"/>
    </location>
</feature>
<dbReference type="InterPro" id="IPR051343">
    <property type="entry name" value="G-type_lectin_kinases/EP1-like"/>
</dbReference>
<dbReference type="PANTHER" id="PTHR47976:SF30">
    <property type="entry name" value="RECEPTOR-LIKE SERINE_THREONINE-PROTEIN KINASE"/>
    <property type="match status" value="1"/>
</dbReference>
<evidence type="ECO:0000313" key="10">
    <source>
        <dbReference type="Proteomes" id="UP001177003"/>
    </source>
</evidence>
<keyword evidence="2 7" id="KW-0732">Signal</keyword>
<dbReference type="Pfam" id="PF07714">
    <property type="entry name" value="PK_Tyr_Ser-Thr"/>
    <property type="match status" value="1"/>
</dbReference>
<dbReference type="InterPro" id="IPR000719">
    <property type="entry name" value="Prot_kinase_dom"/>
</dbReference>
<name>A0AA36EHJ3_LACSI</name>
<keyword evidence="6" id="KW-1133">Transmembrane helix</keyword>
<evidence type="ECO:0000256" key="1">
    <source>
        <dbReference type="ARBA" id="ARBA00022679"/>
    </source>
</evidence>
<feature type="binding site" evidence="5">
    <location>
        <position position="142"/>
    </location>
    <ligand>
        <name>ATP</name>
        <dbReference type="ChEBI" id="CHEBI:30616"/>
    </ligand>
</feature>
<protein>
    <recommendedName>
        <fullName evidence="8">Protein kinase domain-containing protein</fullName>
    </recommendedName>
</protein>
<keyword evidence="6" id="KW-0472">Membrane</keyword>
<feature type="transmembrane region" description="Helical" evidence="6">
    <location>
        <begin position="62"/>
        <end position="80"/>
    </location>
</feature>
<dbReference type="Proteomes" id="UP001177003">
    <property type="component" value="Chromosome 8"/>
</dbReference>
<dbReference type="AlphaFoldDB" id="A0AA36EHJ3"/>
<keyword evidence="1" id="KW-0808">Transferase</keyword>
<evidence type="ECO:0000256" key="6">
    <source>
        <dbReference type="SAM" id="Phobius"/>
    </source>
</evidence>
<sequence>MSTSWICSFLFGFFLILSFIASQPDNLQGTTNLSTTWTNNEPCIPSINYPDGSRIRVVLEEGGSFVLFLILVVGFTTFILQKKKRGREMEEEHLDQVTGMPTRFSYQELKTATDNFSKKLGQGGFGSVFQGTLEDGSQIAVKCLQGLGHVKKSFLAEVESIGSIHHVNLLLICRVQETTVEHEKRSKLYQGQEKMKCKL</sequence>
<keyword evidence="6" id="KW-0812">Transmembrane</keyword>
<evidence type="ECO:0000313" key="9">
    <source>
        <dbReference type="EMBL" id="CAI9296334.1"/>
    </source>
</evidence>
<gene>
    <name evidence="9" type="ORF">LSALG_LOCUS35209</name>
</gene>
<evidence type="ECO:0000256" key="7">
    <source>
        <dbReference type="SAM" id="SignalP"/>
    </source>
</evidence>
<keyword evidence="3 5" id="KW-0547">Nucleotide-binding</keyword>
<dbReference type="InterPro" id="IPR001245">
    <property type="entry name" value="Ser-Thr/Tyr_kinase_cat_dom"/>
</dbReference>
<reference evidence="9" key="1">
    <citation type="submission" date="2023-04" db="EMBL/GenBank/DDBJ databases">
        <authorList>
            <person name="Vijverberg K."/>
            <person name="Xiong W."/>
            <person name="Schranz E."/>
        </authorList>
    </citation>
    <scope>NUCLEOTIDE SEQUENCE</scope>
</reference>
<dbReference type="InterPro" id="IPR017441">
    <property type="entry name" value="Protein_kinase_ATP_BS"/>
</dbReference>
<proteinExistence type="predicted"/>
<dbReference type="PROSITE" id="PS00107">
    <property type="entry name" value="PROTEIN_KINASE_ATP"/>
    <property type="match status" value="1"/>
</dbReference>
<evidence type="ECO:0000256" key="5">
    <source>
        <dbReference type="PROSITE-ProRule" id="PRU10141"/>
    </source>
</evidence>
<dbReference type="PROSITE" id="PS50011">
    <property type="entry name" value="PROTEIN_KINASE_DOM"/>
    <property type="match status" value="1"/>
</dbReference>
<dbReference type="SUPFAM" id="SSF56112">
    <property type="entry name" value="Protein kinase-like (PK-like)"/>
    <property type="match status" value="1"/>
</dbReference>
<dbReference type="Gene3D" id="3.30.200.20">
    <property type="entry name" value="Phosphorylase Kinase, domain 1"/>
    <property type="match status" value="1"/>
</dbReference>
<accession>A0AA36EHJ3</accession>
<evidence type="ECO:0000259" key="8">
    <source>
        <dbReference type="PROSITE" id="PS50011"/>
    </source>
</evidence>